<name>A0A8H4R2Q7_9AGAR</name>
<reference evidence="2 3" key="1">
    <citation type="submission" date="2019-12" db="EMBL/GenBank/DDBJ databases">
        <authorList>
            <person name="Floudas D."/>
            <person name="Bentzer J."/>
            <person name="Ahren D."/>
            <person name="Johansson T."/>
            <person name="Persson P."/>
            <person name="Tunlid A."/>
        </authorList>
    </citation>
    <scope>NUCLEOTIDE SEQUENCE [LARGE SCALE GENOMIC DNA]</scope>
    <source>
        <strain evidence="2 3">CBS 102.39</strain>
    </source>
</reference>
<keyword evidence="1" id="KW-0472">Membrane</keyword>
<organism evidence="2 3">
    <name type="scientific">Agrocybe pediades</name>
    <dbReference type="NCBI Taxonomy" id="84607"/>
    <lineage>
        <taxon>Eukaryota</taxon>
        <taxon>Fungi</taxon>
        <taxon>Dikarya</taxon>
        <taxon>Basidiomycota</taxon>
        <taxon>Agaricomycotina</taxon>
        <taxon>Agaricomycetes</taxon>
        <taxon>Agaricomycetidae</taxon>
        <taxon>Agaricales</taxon>
        <taxon>Agaricineae</taxon>
        <taxon>Strophariaceae</taxon>
        <taxon>Agrocybe</taxon>
    </lineage>
</organism>
<comment type="caution">
    <text evidence="2">The sequence shown here is derived from an EMBL/GenBank/DDBJ whole genome shotgun (WGS) entry which is preliminary data.</text>
</comment>
<keyword evidence="3" id="KW-1185">Reference proteome</keyword>
<dbReference type="AlphaFoldDB" id="A0A8H4R2Q7"/>
<keyword evidence="1" id="KW-1133">Transmembrane helix</keyword>
<feature type="transmembrane region" description="Helical" evidence="1">
    <location>
        <begin position="141"/>
        <end position="163"/>
    </location>
</feature>
<proteinExistence type="predicted"/>
<evidence type="ECO:0000313" key="2">
    <source>
        <dbReference type="EMBL" id="KAF4622339.1"/>
    </source>
</evidence>
<evidence type="ECO:0000313" key="3">
    <source>
        <dbReference type="Proteomes" id="UP000521872"/>
    </source>
</evidence>
<dbReference type="EMBL" id="JAACJL010000002">
    <property type="protein sequence ID" value="KAF4622339.1"/>
    <property type="molecule type" value="Genomic_DNA"/>
</dbReference>
<protein>
    <submittedName>
        <fullName evidence="2">Uncharacterized protein</fullName>
    </submittedName>
</protein>
<dbReference type="Proteomes" id="UP000521872">
    <property type="component" value="Unassembled WGS sequence"/>
</dbReference>
<evidence type="ECO:0000256" key="1">
    <source>
        <dbReference type="SAM" id="Phobius"/>
    </source>
</evidence>
<sequence length="424" mass="47363">MAIRGSYREENIVYHRQASITHFGIKRRTSAVPPYVAFEPTAVGRAALRSKRPAICVAHLAHRLLTFLFLGEDYITLTTIYFKTLLRCVFKFAGRQAKKKIYRPCKRKVRSLRKLHPLFSFICATLFEVFAAVVIGVSTVVAFLFMFAMDMDLAAIVTVVVVVNEKIDDVTTVVSIEDGVHSEDGETTLCSIDDEVVEDVAKDVIMDAIAECANNDDSEEKQEEVALPVEVDEVDEVTESGEKTPTPFLDGEVVDEIKKEEPEQDQGQVEGMSDDASESIALEEARKEEEADTCRKELPQAVEPRPVVEKMADLRRVRPNGAPLAIFRAPHLAPRLMKRPVDSNGNILPFPPGHPLFVHRPEVRVNARARQRVVKEKKVEYAPRDPFFIVVPSCFSKAFGHSSQHRVVTPGLGAKITSTSFSLF</sequence>
<feature type="transmembrane region" description="Helical" evidence="1">
    <location>
        <begin position="115"/>
        <end position="135"/>
    </location>
</feature>
<accession>A0A8H4R2Q7</accession>
<keyword evidence="1" id="KW-0812">Transmembrane</keyword>
<gene>
    <name evidence="2" type="ORF">D9613_009246</name>
</gene>